<dbReference type="AlphaFoldDB" id="A0ABC8UFC3"/>
<feature type="region of interest" description="Disordered" evidence="1">
    <location>
        <begin position="1"/>
        <end position="29"/>
    </location>
</feature>
<keyword evidence="2" id="KW-0812">Transmembrane</keyword>
<name>A0ABC8UFC3_9AQUA</name>
<evidence type="ECO:0000313" key="4">
    <source>
        <dbReference type="Proteomes" id="UP001642360"/>
    </source>
</evidence>
<dbReference type="EMBL" id="CAUOFW020007591">
    <property type="protein sequence ID" value="CAK9179711.1"/>
    <property type="molecule type" value="Genomic_DNA"/>
</dbReference>
<accession>A0ABC8UFC3</accession>
<keyword evidence="2" id="KW-0472">Membrane</keyword>
<dbReference type="PANTHER" id="PTHR33429">
    <property type="entry name" value="OS02G0708000 PROTEIN-RELATED"/>
    <property type="match status" value="1"/>
</dbReference>
<evidence type="ECO:0000313" key="3">
    <source>
        <dbReference type="EMBL" id="CAK9179711.1"/>
    </source>
</evidence>
<feature type="region of interest" description="Disordered" evidence="1">
    <location>
        <begin position="88"/>
        <end position="132"/>
    </location>
</feature>
<dbReference type="Proteomes" id="UP001642360">
    <property type="component" value="Unassembled WGS sequence"/>
</dbReference>
<comment type="caution">
    <text evidence="3">The sequence shown here is derived from an EMBL/GenBank/DDBJ whole genome shotgun (WGS) entry which is preliminary data.</text>
</comment>
<keyword evidence="2" id="KW-1133">Transmembrane helix</keyword>
<protein>
    <submittedName>
        <fullName evidence="3">Uncharacterized protein</fullName>
    </submittedName>
</protein>
<dbReference type="PANTHER" id="PTHR33429:SF24">
    <property type="entry name" value="EXPRESSED PROTEIN"/>
    <property type="match status" value="1"/>
</dbReference>
<evidence type="ECO:0000256" key="1">
    <source>
        <dbReference type="SAM" id="MobiDB-lite"/>
    </source>
</evidence>
<feature type="transmembrane region" description="Helical" evidence="2">
    <location>
        <begin position="34"/>
        <end position="54"/>
    </location>
</feature>
<organism evidence="3 4">
    <name type="scientific">Ilex paraguariensis</name>
    <name type="common">yerba mate</name>
    <dbReference type="NCBI Taxonomy" id="185542"/>
    <lineage>
        <taxon>Eukaryota</taxon>
        <taxon>Viridiplantae</taxon>
        <taxon>Streptophyta</taxon>
        <taxon>Embryophyta</taxon>
        <taxon>Tracheophyta</taxon>
        <taxon>Spermatophyta</taxon>
        <taxon>Magnoliopsida</taxon>
        <taxon>eudicotyledons</taxon>
        <taxon>Gunneridae</taxon>
        <taxon>Pentapetalae</taxon>
        <taxon>asterids</taxon>
        <taxon>campanulids</taxon>
        <taxon>Aquifoliales</taxon>
        <taxon>Aquifoliaceae</taxon>
        <taxon>Ilex</taxon>
    </lineage>
</organism>
<evidence type="ECO:0000256" key="2">
    <source>
        <dbReference type="SAM" id="Phobius"/>
    </source>
</evidence>
<feature type="compositionally biased region" description="Polar residues" evidence="1">
    <location>
        <begin position="1"/>
        <end position="12"/>
    </location>
</feature>
<sequence length="132" mass="14043">MSNTPIPDTEQQQPPPIAETTQQHYTAHSGHGSIGPVIAVLAVITILGAIAVMIGRLCSGRRIMGHGQYDLEGWVETKCSSCLDGRVDPPPPRAVAENSVSSNSGGAIPVAVQIETPQERKEEEISDQNNPH</sequence>
<gene>
    <name evidence="3" type="ORF">ILEXP_LOCUS49665</name>
</gene>
<proteinExistence type="predicted"/>
<keyword evidence="4" id="KW-1185">Reference proteome</keyword>
<reference evidence="3 4" key="1">
    <citation type="submission" date="2024-02" db="EMBL/GenBank/DDBJ databases">
        <authorList>
            <person name="Vignale AGUSTIN F."/>
            <person name="Sosa J E."/>
            <person name="Modenutti C."/>
        </authorList>
    </citation>
    <scope>NUCLEOTIDE SEQUENCE [LARGE SCALE GENOMIC DNA]</scope>
</reference>